<name>A0A563F146_9PSEU</name>
<feature type="domain" description="Ricin B lectin" evidence="2">
    <location>
        <begin position="49"/>
        <end position="181"/>
    </location>
</feature>
<evidence type="ECO:0000313" key="3">
    <source>
        <dbReference type="EMBL" id="TWP53680.1"/>
    </source>
</evidence>
<dbReference type="Proteomes" id="UP000316639">
    <property type="component" value="Unassembled WGS sequence"/>
</dbReference>
<feature type="signal peptide" evidence="1">
    <location>
        <begin position="1"/>
        <end position="30"/>
    </location>
</feature>
<dbReference type="SUPFAM" id="SSF50370">
    <property type="entry name" value="Ricin B-like lectins"/>
    <property type="match status" value="1"/>
</dbReference>
<evidence type="ECO:0000256" key="1">
    <source>
        <dbReference type="SAM" id="SignalP"/>
    </source>
</evidence>
<organism evidence="3 4">
    <name type="scientific">Lentzea tibetensis</name>
    <dbReference type="NCBI Taxonomy" id="2591470"/>
    <lineage>
        <taxon>Bacteria</taxon>
        <taxon>Bacillati</taxon>
        <taxon>Actinomycetota</taxon>
        <taxon>Actinomycetes</taxon>
        <taxon>Pseudonocardiales</taxon>
        <taxon>Pseudonocardiaceae</taxon>
        <taxon>Lentzea</taxon>
    </lineage>
</organism>
<dbReference type="CDD" id="cd00161">
    <property type="entry name" value="beta-trefoil_Ricin-like"/>
    <property type="match status" value="1"/>
</dbReference>
<dbReference type="OrthoDB" id="2479530at2"/>
<evidence type="ECO:0000313" key="4">
    <source>
        <dbReference type="Proteomes" id="UP000316639"/>
    </source>
</evidence>
<dbReference type="PROSITE" id="PS50231">
    <property type="entry name" value="RICIN_B_LECTIN"/>
    <property type="match status" value="1"/>
</dbReference>
<keyword evidence="3" id="KW-0430">Lectin</keyword>
<dbReference type="Gene3D" id="2.80.10.50">
    <property type="match status" value="1"/>
</dbReference>
<comment type="caution">
    <text evidence="3">The sequence shown here is derived from an EMBL/GenBank/DDBJ whole genome shotgun (WGS) entry which is preliminary data.</text>
</comment>
<gene>
    <name evidence="3" type="ORF">FKR81_02670</name>
</gene>
<reference evidence="3 4" key="1">
    <citation type="submission" date="2019-07" db="EMBL/GenBank/DDBJ databases">
        <title>Lentzea xizangensis sp. nov., isolated from Qinghai-Tibetan Plateau Soils.</title>
        <authorList>
            <person name="Huang J."/>
        </authorList>
    </citation>
    <scope>NUCLEOTIDE SEQUENCE [LARGE SCALE GENOMIC DNA]</scope>
    <source>
        <strain evidence="3 4">FXJ1.1311</strain>
    </source>
</reference>
<keyword evidence="1" id="KW-0732">Signal</keyword>
<feature type="chain" id="PRO_5022238660" evidence="1">
    <location>
        <begin position="31"/>
        <end position="186"/>
    </location>
</feature>
<evidence type="ECO:0000259" key="2">
    <source>
        <dbReference type="SMART" id="SM00458"/>
    </source>
</evidence>
<dbReference type="AlphaFoldDB" id="A0A563F146"/>
<proteinExistence type="predicted"/>
<dbReference type="SMART" id="SM00458">
    <property type="entry name" value="RICIN"/>
    <property type="match status" value="1"/>
</dbReference>
<protein>
    <submittedName>
        <fullName evidence="3">Ricin-type beta-trefoil lectin domain protein</fullName>
    </submittedName>
</protein>
<sequence>MSTLKKLVRGIAVTAAALALALTSTVSSNAEPDTRAVMDVQKVDGASAQAYGHIINNNSGMCLAVPGGSTQEGLGLIQWGCGGWEDHYWQLEPWDVNGVRHYQIRNARSQQCLAVPGNSQERGVQVIQWGCGQFPDHFWRVIPAGGKSQLKNFGTGQCLAIPGASKVQGERVIQWPCGTFPDHYWR</sequence>
<keyword evidence="4" id="KW-1185">Reference proteome</keyword>
<dbReference type="EMBL" id="VOBR01000002">
    <property type="protein sequence ID" value="TWP53680.1"/>
    <property type="molecule type" value="Genomic_DNA"/>
</dbReference>
<accession>A0A563F146</accession>
<dbReference type="GO" id="GO:0030246">
    <property type="term" value="F:carbohydrate binding"/>
    <property type="evidence" value="ECO:0007669"/>
    <property type="project" value="UniProtKB-KW"/>
</dbReference>
<dbReference type="InterPro" id="IPR035992">
    <property type="entry name" value="Ricin_B-like_lectins"/>
</dbReference>
<dbReference type="Pfam" id="PF00652">
    <property type="entry name" value="Ricin_B_lectin"/>
    <property type="match status" value="1"/>
</dbReference>
<dbReference type="InterPro" id="IPR000772">
    <property type="entry name" value="Ricin_B_lectin"/>
</dbReference>